<reference evidence="6 7" key="1">
    <citation type="submission" date="2020-07" db="EMBL/GenBank/DDBJ databases">
        <title>Genomic Encyclopedia of Type Strains, Phase IV (KMG-IV): sequencing the most valuable type-strain genomes for metagenomic binning, comparative biology and taxonomic classification.</title>
        <authorList>
            <person name="Goeker M."/>
        </authorList>
    </citation>
    <scope>NUCLEOTIDE SEQUENCE [LARGE SCALE GENOMIC DNA]</scope>
    <source>
        <strain evidence="6 7">DSM 29043</strain>
    </source>
</reference>
<dbReference type="Pfam" id="PF08448">
    <property type="entry name" value="PAS_4"/>
    <property type="match status" value="1"/>
</dbReference>
<dbReference type="SMART" id="SM00091">
    <property type="entry name" value="PAS"/>
    <property type="match status" value="1"/>
</dbReference>
<dbReference type="GO" id="GO:1902201">
    <property type="term" value="P:negative regulation of bacterial-type flagellum-dependent cell motility"/>
    <property type="evidence" value="ECO:0007669"/>
    <property type="project" value="TreeGrafter"/>
</dbReference>
<dbReference type="SUPFAM" id="SSF55073">
    <property type="entry name" value="Nucleotide cyclase"/>
    <property type="match status" value="1"/>
</dbReference>
<evidence type="ECO:0000313" key="6">
    <source>
        <dbReference type="EMBL" id="NYH94972.1"/>
    </source>
</evidence>
<feature type="domain" description="GGDEF" evidence="5">
    <location>
        <begin position="164"/>
        <end position="294"/>
    </location>
</feature>
<dbReference type="Pfam" id="PF00990">
    <property type="entry name" value="GGDEF"/>
    <property type="match status" value="1"/>
</dbReference>
<dbReference type="NCBIfam" id="TIGR00254">
    <property type="entry name" value="GGDEF"/>
    <property type="match status" value="1"/>
</dbReference>
<evidence type="ECO:0000259" key="4">
    <source>
        <dbReference type="PROSITE" id="PS50113"/>
    </source>
</evidence>
<dbReference type="InterPro" id="IPR000014">
    <property type="entry name" value="PAS"/>
</dbReference>
<comment type="catalytic activity">
    <reaction evidence="2">
        <text>2 GTP = 3',3'-c-di-GMP + 2 diphosphate</text>
        <dbReference type="Rhea" id="RHEA:24898"/>
        <dbReference type="ChEBI" id="CHEBI:33019"/>
        <dbReference type="ChEBI" id="CHEBI:37565"/>
        <dbReference type="ChEBI" id="CHEBI:58805"/>
        <dbReference type="EC" id="2.7.7.65"/>
    </reaction>
</comment>
<dbReference type="Gene3D" id="3.30.450.20">
    <property type="entry name" value="PAS domain"/>
    <property type="match status" value="1"/>
</dbReference>
<dbReference type="GO" id="GO:0005886">
    <property type="term" value="C:plasma membrane"/>
    <property type="evidence" value="ECO:0007669"/>
    <property type="project" value="TreeGrafter"/>
</dbReference>
<dbReference type="SMART" id="SM00267">
    <property type="entry name" value="GGDEF"/>
    <property type="match status" value="1"/>
</dbReference>
<feature type="domain" description="PAS" evidence="3">
    <location>
        <begin position="10"/>
        <end position="80"/>
    </location>
</feature>
<dbReference type="InterPro" id="IPR000700">
    <property type="entry name" value="PAS-assoc_C"/>
</dbReference>
<evidence type="ECO:0000256" key="2">
    <source>
        <dbReference type="ARBA" id="ARBA00034247"/>
    </source>
</evidence>
<sequence>MGIELTHRESSALYGLLAQTPSDIIFKTDLDGYIVHASAAIEQLGISIPSMLIGPHVRDIAHPSARPEIEAELAGALHDTGTGDWIEIPVVTSDARRLWYELRMQGLCDESGSIYGVLAVMRSIDMRKSLEERLFEASLTDPLTGLTNRGAFTSMLEYLVGKRTGGCLALFDVDRLRAINDEHGHAAGDAALREFARFLRGSLRSDDIISRVGGETFGVLLPRTSAIEVEDICDRTICALSAARGTPDVNSYRITASVGIALIGATLDETMRRAETALFFAKAKGRNRMETDAKLRFPWTGSPRRLKLFPSM</sequence>
<dbReference type="SUPFAM" id="SSF55785">
    <property type="entry name" value="PYP-like sensor domain (PAS domain)"/>
    <property type="match status" value="1"/>
</dbReference>
<dbReference type="GO" id="GO:0052621">
    <property type="term" value="F:diguanylate cyclase activity"/>
    <property type="evidence" value="ECO:0007669"/>
    <property type="project" value="UniProtKB-EC"/>
</dbReference>
<dbReference type="AlphaFoldDB" id="A0A7Z0BV86"/>
<dbReference type="PROSITE" id="PS50112">
    <property type="entry name" value="PAS"/>
    <property type="match status" value="1"/>
</dbReference>
<dbReference type="NCBIfam" id="TIGR00229">
    <property type="entry name" value="sensory_box"/>
    <property type="match status" value="1"/>
</dbReference>
<evidence type="ECO:0000259" key="5">
    <source>
        <dbReference type="PROSITE" id="PS50887"/>
    </source>
</evidence>
<name>A0A7Z0BV86_9SPHN</name>
<proteinExistence type="predicted"/>
<dbReference type="PROSITE" id="PS50887">
    <property type="entry name" value="GGDEF"/>
    <property type="match status" value="1"/>
</dbReference>
<dbReference type="InterPro" id="IPR050469">
    <property type="entry name" value="Diguanylate_Cyclase"/>
</dbReference>
<dbReference type="EC" id="2.7.7.65" evidence="1"/>
<feature type="domain" description="PAC" evidence="4">
    <location>
        <begin position="84"/>
        <end position="136"/>
    </location>
</feature>
<dbReference type="CDD" id="cd01949">
    <property type="entry name" value="GGDEF"/>
    <property type="match status" value="1"/>
</dbReference>
<protein>
    <recommendedName>
        <fullName evidence="1">diguanylate cyclase</fullName>
        <ecNumber evidence="1">2.7.7.65</ecNumber>
    </recommendedName>
</protein>
<dbReference type="PANTHER" id="PTHR45138">
    <property type="entry name" value="REGULATORY COMPONENTS OF SENSORY TRANSDUCTION SYSTEM"/>
    <property type="match status" value="1"/>
</dbReference>
<dbReference type="InterPro" id="IPR029787">
    <property type="entry name" value="Nucleotide_cyclase"/>
</dbReference>
<comment type="caution">
    <text evidence="6">The sequence shown here is derived from an EMBL/GenBank/DDBJ whole genome shotgun (WGS) entry which is preliminary data.</text>
</comment>
<dbReference type="InterPro" id="IPR000160">
    <property type="entry name" value="GGDEF_dom"/>
</dbReference>
<dbReference type="GO" id="GO:0043709">
    <property type="term" value="P:cell adhesion involved in single-species biofilm formation"/>
    <property type="evidence" value="ECO:0007669"/>
    <property type="project" value="TreeGrafter"/>
</dbReference>
<evidence type="ECO:0000256" key="1">
    <source>
        <dbReference type="ARBA" id="ARBA00012528"/>
    </source>
</evidence>
<dbReference type="CDD" id="cd00130">
    <property type="entry name" value="PAS"/>
    <property type="match status" value="1"/>
</dbReference>
<organism evidence="6 7">
    <name type="scientific">Novosphingobium marinum</name>
    <dbReference type="NCBI Taxonomy" id="1514948"/>
    <lineage>
        <taxon>Bacteria</taxon>
        <taxon>Pseudomonadati</taxon>
        <taxon>Pseudomonadota</taxon>
        <taxon>Alphaproteobacteria</taxon>
        <taxon>Sphingomonadales</taxon>
        <taxon>Sphingomonadaceae</taxon>
        <taxon>Novosphingobium</taxon>
    </lineage>
</organism>
<dbReference type="Gene3D" id="3.30.70.270">
    <property type="match status" value="1"/>
</dbReference>
<dbReference type="PANTHER" id="PTHR45138:SF9">
    <property type="entry name" value="DIGUANYLATE CYCLASE DGCM-RELATED"/>
    <property type="match status" value="1"/>
</dbReference>
<evidence type="ECO:0000313" key="7">
    <source>
        <dbReference type="Proteomes" id="UP000522081"/>
    </source>
</evidence>
<dbReference type="InterPro" id="IPR035965">
    <property type="entry name" value="PAS-like_dom_sf"/>
</dbReference>
<dbReference type="EMBL" id="JACBZF010000002">
    <property type="protein sequence ID" value="NYH94972.1"/>
    <property type="molecule type" value="Genomic_DNA"/>
</dbReference>
<dbReference type="InterPro" id="IPR043128">
    <property type="entry name" value="Rev_trsase/Diguanyl_cyclase"/>
</dbReference>
<accession>A0A7Z0BV86</accession>
<dbReference type="PROSITE" id="PS50113">
    <property type="entry name" value="PAC"/>
    <property type="match status" value="1"/>
</dbReference>
<gene>
    <name evidence="6" type="ORF">FHS75_001291</name>
</gene>
<dbReference type="InterPro" id="IPR013656">
    <property type="entry name" value="PAS_4"/>
</dbReference>
<keyword evidence="7" id="KW-1185">Reference proteome</keyword>
<dbReference type="RefSeq" id="WP_179406874.1">
    <property type="nucleotide sequence ID" value="NZ_BMGF01000009.1"/>
</dbReference>
<evidence type="ECO:0000259" key="3">
    <source>
        <dbReference type="PROSITE" id="PS50112"/>
    </source>
</evidence>
<dbReference type="Proteomes" id="UP000522081">
    <property type="component" value="Unassembled WGS sequence"/>
</dbReference>